<dbReference type="Gene3D" id="3.90.550.50">
    <property type="match status" value="1"/>
</dbReference>
<dbReference type="Proteomes" id="UP001652660">
    <property type="component" value="Chromosome 2e"/>
</dbReference>
<dbReference type="RefSeq" id="XP_071935066.1">
    <property type="nucleotide sequence ID" value="XM_072078965.1"/>
</dbReference>
<evidence type="ECO:0000256" key="1">
    <source>
        <dbReference type="SAM" id="Phobius"/>
    </source>
</evidence>
<accession>A0ABM4WTG5</accession>
<feature type="transmembrane region" description="Helical" evidence="1">
    <location>
        <begin position="12"/>
        <end position="33"/>
    </location>
</feature>
<protein>
    <submittedName>
        <fullName evidence="3">Uncharacterized protein isoform X1</fullName>
    </submittedName>
</protein>
<dbReference type="GeneID" id="140036660"/>
<keyword evidence="1" id="KW-0812">Transmembrane</keyword>
<keyword evidence="1" id="KW-0472">Membrane</keyword>
<sequence length="472" mass="54272">MSSAIMFKKKLYSINLLLIFGSVSCFCFIFFYVKQPNWAANSIPSSITGKTHLQSNSSDSPTTTKLLLFGLVGSEKAMHHRKDYIESWWRPNEFRGYLYLDKTPQGNLLPWSSASPPYRVSDDLTKFIKETHAYAPIMVRMVHAIMEIVRDERKGFRWLIMGDDDSIFFVDNMVDVLAKYDHTKYYYLGGPSECIITNYGFSFNMGFGGAGLIFSYPLAKALANDMEGCLRHYAHLHSADHITMVCIADIGVNLSPQKGLHQVDLRGNIAGFLSSHPKNLLMSLHHFDVVNPIFPSMNRFESSRHLMKAANADQSRLLQQTICYLRRHRWSISISWGYSVHIYEKIIPRSWLQNPIETFRRWGGSKMDPPRYFLFNTRAPSKESCEAPHIFFFDSVKKISKNSTLTSYIRSSPRKLPPCVLSADIVSHVDVYSPATKRIEIDRCECCDVTYADRTKRATVRFRECRPEEIIR</sequence>
<keyword evidence="2" id="KW-1185">Reference proteome</keyword>
<dbReference type="Pfam" id="PF04646">
    <property type="entry name" value="DUF604"/>
    <property type="match status" value="1"/>
</dbReference>
<proteinExistence type="predicted"/>
<evidence type="ECO:0000313" key="3">
    <source>
        <dbReference type="RefSeq" id="XP_071935066.1"/>
    </source>
</evidence>
<gene>
    <name evidence="3" type="primary">LOC140036660</name>
</gene>
<name>A0ABM4WTG5_COFAR</name>
<dbReference type="PANTHER" id="PTHR10811">
    <property type="entry name" value="FRINGE-RELATED"/>
    <property type="match status" value="1"/>
</dbReference>
<reference evidence="3" key="1">
    <citation type="submission" date="2025-08" db="UniProtKB">
        <authorList>
            <consortium name="RefSeq"/>
        </authorList>
    </citation>
    <scope>IDENTIFICATION</scope>
    <source>
        <tissue evidence="3">Leaves</tissue>
    </source>
</reference>
<dbReference type="InterPro" id="IPR006740">
    <property type="entry name" value="DUF604"/>
</dbReference>
<evidence type="ECO:0000313" key="2">
    <source>
        <dbReference type="Proteomes" id="UP001652660"/>
    </source>
</evidence>
<organism evidence="2 3">
    <name type="scientific">Coffea arabica</name>
    <name type="common">Arabian coffee</name>
    <dbReference type="NCBI Taxonomy" id="13443"/>
    <lineage>
        <taxon>Eukaryota</taxon>
        <taxon>Viridiplantae</taxon>
        <taxon>Streptophyta</taxon>
        <taxon>Embryophyta</taxon>
        <taxon>Tracheophyta</taxon>
        <taxon>Spermatophyta</taxon>
        <taxon>Magnoliopsida</taxon>
        <taxon>eudicotyledons</taxon>
        <taxon>Gunneridae</taxon>
        <taxon>Pentapetalae</taxon>
        <taxon>asterids</taxon>
        <taxon>lamiids</taxon>
        <taxon>Gentianales</taxon>
        <taxon>Rubiaceae</taxon>
        <taxon>Ixoroideae</taxon>
        <taxon>Gardenieae complex</taxon>
        <taxon>Bertiereae - Coffeeae clade</taxon>
        <taxon>Coffeeae</taxon>
        <taxon>Coffea</taxon>
    </lineage>
</organism>
<keyword evidence="1" id="KW-1133">Transmembrane helix</keyword>